<dbReference type="AlphaFoldDB" id="A0A0P9FDB0"/>
<protein>
    <recommendedName>
        <fullName evidence="9">RING-type domain-containing protein</fullName>
    </recommendedName>
</protein>
<keyword evidence="11" id="KW-1185">Reference proteome</keyword>
<dbReference type="SUPFAM" id="SSF57850">
    <property type="entry name" value="RING/U-box"/>
    <property type="match status" value="1"/>
</dbReference>
<keyword evidence="2" id="KW-0808">Transferase</keyword>
<name>A0A0P9FDB0_RHOGW</name>
<evidence type="ECO:0000256" key="8">
    <source>
        <dbReference type="SAM" id="MobiDB-lite"/>
    </source>
</evidence>
<evidence type="ECO:0000259" key="9">
    <source>
        <dbReference type="PROSITE" id="PS51873"/>
    </source>
</evidence>
<dbReference type="InterPro" id="IPR044066">
    <property type="entry name" value="TRIAD_supradom"/>
</dbReference>
<evidence type="ECO:0000256" key="2">
    <source>
        <dbReference type="ARBA" id="ARBA00022679"/>
    </source>
</evidence>
<feature type="compositionally biased region" description="Basic and acidic residues" evidence="8">
    <location>
        <begin position="82"/>
        <end position="103"/>
    </location>
</feature>
<keyword evidence="7" id="KW-0862">Zinc</keyword>
<comment type="pathway">
    <text evidence="1">Protein modification; protein ubiquitination.</text>
</comment>
<keyword evidence="5" id="KW-0863">Zinc-finger</keyword>
<evidence type="ECO:0000256" key="6">
    <source>
        <dbReference type="ARBA" id="ARBA00022786"/>
    </source>
</evidence>
<dbReference type="InterPro" id="IPR047544">
    <property type="entry name" value="RING-HC_RBR_RNF216"/>
</dbReference>
<dbReference type="GO" id="GO:0016740">
    <property type="term" value="F:transferase activity"/>
    <property type="evidence" value="ECO:0007669"/>
    <property type="project" value="UniProtKB-KW"/>
</dbReference>
<dbReference type="GeneID" id="28973965"/>
<keyword evidence="6" id="KW-0833">Ubl conjugation pathway</keyword>
<evidence type="ECO:0000313" key="11">
    <source>
        <dbReference type="Proteomes" id="UP000053890"/>
    </source>
</evidence>
<reference evidence="10 11" key="1">
    <citation type="journal article" date="2015" name="Front. Microbiol.">
        <title>Genome sequence of the plant growth promoting endophytic yeast Rhodotorula graminis WP1.</title>
        <authorList>
            <person name="Firrincieli A."/>
            <person name="Otillar R."/>
            <person name="Salamov A."/>
            <person name="Schmutz J."/>
            <person name="Khan Z."/>
            <person name="Redman R.S."/>
            <person name="Fleck N.D."/>
            <person name="Lindquist E."/>
            <person name="Grigoriev I.V."/>
            <person name="Doty S.L."/>
        </authorList>
    </citation>
    <scope>NUCLEOTIDE SEQUENCE [LARGE SCALE GENOMIC DNA]</scope>
    <source>
        <strain evidence="10 11">WP1</strain>
    </source>
</reference>
<dbReference type="InterPro" id="IPR051628">
    <property type="entry name" value="LUBAC_E3_Ligases"/>
</dbReference>
<evidence type="ECO:0000313" key="10">
    <source>
        <dbReference type="EMBL" id="KPV73730.1"/>
    </source>
</evidence>
<evidence type="ECO:0000256" key="4">
    <source>
        <dbReference type="ARBA" id="ARBA00022737"/>
    </source>
</evidence>
<accession>A0A0P9FDB0</accession>
<dbReference type="RefSeq" id="XP_018269779.1">
    <property type="nucleotide sequence ID" value="XM_018413516.1"/>
</dbReference>
<dbReference type="EMBL" id="KQ474082">
    <property type="protein sequence ID" value="KPV73730.1"/>
    <property type="molecule type" value="Genomic_DNA"/>
</dbReference>
<dbReference type="InterPro" id="IPR013083">
    <property type="entry name" value="Znf_RING/FYVE/PHD"/>
</dbReference>
<organism evidence="10 11">
    <name type="scientific">Rhodotorula graminis (strain WP1)</name>
    <dbReference type="NCBI Taxonomy" id="578459"/>
    <lineage>
        <taxon>Eukaryota</taxon>
        <taxon>Fungi</taxon>
        <taxon>Dikarya</taxon>
        <taxon>Basidiomycota</taxon>
        <taxon>Pucciniomycotina</taxon>
        <taxon>Microbotryomycetes</taxon>
        <taxon>Sporidiobolales</taxon>
        <taxon>Sporidiobolaceae</taxon>
        <taxon>Rhodotorula</taxon>
    </lineage>
</organism>
<feature type="region of interest" description="Disordered" evidence="8">
    <location>
        <begin position="251"/>
        <end position="289"/>
    </location>
</feature>
<proteinExistence type="predicted"/>
<evidence type="ECO:0000256" key="7">
    <source>
        <dbReference type="ARBA" id="ARBA00022833"/>
    </source>
</evidence>
<feature type="compositionally biased region" description="Pro residues" evidence="8">
    <location>
        <begin position="158"/>
        <end position="180"/>
    </location>
</feature>
<dbReference type="PROSITE" id="PS51873">
    <property type="entry name" value="TRIAD"/>
    <property type="match status" value="1"/>
</dbReference>
<feature type="region of interest" description="Disordered" evidence="8">
    <location>
        <begin position="143"/>
        <end position="198"/>
    </location>
</feature>
<dbReference type="CDD" id="cd20339">
    <property type="entry name" value="BRcat_RBR_RNF216"/>
    <property type="match status" value="1"/>
</dbReference>
<feature type="domain" description="RING-type" evidence="9">
    <location>
        <begin position="426"/>
        <end position="642"/>
    </location>
</feature>
<dbReference type="InterPro" id="IPR002867">
    <property type="entry name" value="IBR_dom"/>
</dbReference>
<feature type="compositionally biased region" description="Basic and acidic residues" evidence="8">
    <location>
        <begin position="265"/>
        <end position="277"/>
    </location>
</feature>
<dbReference type="Pfam" id="PF01485">
    <property type="entry name" value="IBR"/>
    <property type="match status" value="1"/>
</dbReference>
<keyword evidence="3" id="KW-0479">Metal-binding</keyword>
<dbReference type="Proteomes" id="UP000053890">
    <property type="component" value="Unassembled WGS sequence"/>
</dbReference>
<feature type="compositionally biased region" description="Basic and acidic residues" evidence="8">
    <location>
        <begin position="147"/>
        <end position="157"/>
    </location>
</feature>
<feature type="compositionally biased region" description="Low complexity" evidence="8">
    <location>
        <begin position="69"/>
        <end position="81"/>
    </location>
</feature>
<dbReference type="Gene3D" id="3.30.40.10">
    <property type="entry name" value="Zinc/RING finger domain, C3HC4 (zinc finger)"/>
    <property type="match status" value="1"/>
</dbReference>
<gene>
    <name evidence="10" type="ORF">RHOBADRAFT_38348</name>
</gene>
<dbReference type="STRING" id="578459.A0A0P9FDB0"/>
<evidence type="ECO:0000256" key="1">
    <source>
        <dbReference type="ARBA" id="ARBA00004906"/>
    </source>
</evidence>
<dbReference type="PANTHER" id="PTHR22770:SF47">
    <property type="entry name" value="E3 UBIQUITIN-PROTEIN LIGASE RNF216"/>
    <property type="match status" value="1"/>
</dbReference>
<evidence type="ECO:0000256" key="5">
    <source>
        <dbReference type="ARBA" id="ARBA00022771"/>
    </source>
</evidence>
<sequence>MAQPGPAAHHALANALPVAPAPPHAAVAPVVPPRPARAAPQPGTPLMALEKRNYINLADSDSDDEADAPRAAKAPRAAGARGAHEGVDEAQRGAGRADNEDKVRHRRAEVVLSDDEDDDVLMDLDLVDVDAAEYRRGAAARAAASFAKEHPPQHERAPTPPPVAGPAPAEHPLPPPAPPHPEPRAHHRSPSPAFDADPLTTALDTVSSILPDVCRATVRTLLGGQAALGPVNVEAVLDELFGWEGGYPREGEGAAGRAGESPDGSEGKGKGKARARDEDEDEMGRGGTVGLDEYEEEALRVAKQWVDVAARKAPGRVYEDAALLQLYADFPILRQVDLKHLFASNSSLYGPTWLAVDAAFRLPVEARPFKEMAAPRADKGKAKANVHDELEREKTWIKDHSACYLAAVAHSAALEARLEAEVASGAYFECGCCFADVALSQMVTCAEGCHFCKDCARMNADTQIGMRKYVLPCMSTSGCSAKFLEREYPSFLSRKSIAALHRIKQEKEIDEAALEGLEKCPFCPFAMIIENPEERLFRCQREDCEVVSCRECKKKDHLPATCAEASDDARLSKFHAVEEAMSAALIRRCPKPGCGEPYVKEPNTCNKIVCSACRTLSCYMCVGLSSLSSSPMSSVEGRREPALVVLGPRLSFSRLD</sequence>
<dbReference type="GO" id="GO:0008270">
    <property type="term" value="F:zinc ion binding"/>
    <property type="evidence" value="ECO:0007669"/>
    <property type="project" value="UniProtKB-KW"/>
</dbReference>
<dbReference type="OrthoDB" id="10009520at2759"/>
<dbReference type="CDD" id="cd16630">
    <property type="entry name" value="RING-HC_RBR_RNF216"/>
    <property type="match status" value="1"/>
</dbReference>
<evidence type="ECO:0000256" key="3">
    <source>
        <dbReference type="ARBA" id="ARBA00022723"/>
    </source>
</evidence>
<dbReference type="InterPro" id="IPR047545">
    <property type="entry name" value="BRcat_RBR_RNF216"/>
</dbReference>
<feature type="region of interest" description="Disordered" evidence="8">
    <location>
        <begin position="22"/>
        <end position="103"/>
    </location>
</feature>
<keyword evidence="4" id="KW-0677">Repeat</keyword>
<dbReference type="SMART" id="SM00647">
    <property type="entry name" value="IBR"/>
    <property type="match status" value="2"/>
</dbReference>
<dbReference type="PANTHER" id="PTHR22770">
    <property type="entry name" value="UBIQUITIN CONJUGATING ENZYME 7 INTERACTING PROTEIN-RELATED"/>
    <property type="match status" value="1"/>
</dbReference>